<comment type="caution">
    <text evidence="3">The sequence shown here is derived from an EMBL/GenBank/DDBJ whole genome shotgun (WGS) entry which is preliminary data.</text>
</comment>
<feature type="signal peptide" evidence="2">
    <location>
        <begin position="1"/>
        <end position="21"/>
    </location>
</feature>
<keyword evidence="4" id="KW-1185">Reference proteome</keyword>
<evidence type="ECO:0000313" key="3">
    <source>
        <dbReference type="EMBL" id="MCG7508417.1"/>
    </source>
</evidence>
<sequence>MLKKIVIASAFAIGLAGSAMAQNIGDPIVNDRVDPNQPAPTAVEPQPVYPSQVDTMTTQSINDQSGPSQGNSGAGPCAYESTYDGPKPGSGPIVNDNYCGK</sequence>
<organism evidence="3 4">
    <name type="scientific">Mesorhizobium retamae</name>
    <dbReference type="NCBI Taxonomy" id="2912854"/>
    <lineage>
        <taxon>Bacteria</taxon>
        <taxon>Pseudomonadati</taxon>
        <taxon>Pseudomonadota</taxon>
        <taxon>Alphaproteobacteria</taxon>
        <taxon>Hyphomicrobiales</taxon>
        <taxon>Phyllobacteriaceae</taxon>
        <taxon>Mesorhizobium</taxon>
    </lineage>
</organism>
<name>A0ABS9QLT9_9HYPH</name>
<proteinExistence type="predicted"/>
<feature type="region of interest" description="Disordered" evidence="1">
    <location>
        <begin position="29"/>
        <end position="101"/>
    </location>
</feature>
<feature type="chain" id="PRO_5046232465" evidence="2">
    <location>
        <begin position="22"/>
        <end position="101"/>
    </location>
</feature>
<dbReference type="Proteomes" id="UP001201701">
    <property type="component" value="Unassembled WGS sequence"/>
</dbReference>
<feature type="compositionally biased region" description="Polar residues" evidence="1">
    <location>
        <begin position="52"/>
        <end position="71"/>
    </location>
</feature>
<keyword evidence="2" id="KW-0732">Signal</keyword>
<evidence type="ECO:0000256" key="1">
    <source>
        <dbReference type="SAM" id="MobiDB-lite"/>
    </source>
</evidence>
<evidence type="ECO:0000256" key="2">
    <source>
        <dbReference type="SAM" id="SignalP"/>
    </source>
</evidence>
<accession>A0ABS9QLT9</accession>
<evidence type="ECO:0000313" key="4">
    <source>
        <dbReference type="Proteomes" id="UP001201701"/>
    </source>
</evidence>
<gene>
    <name evidence="3" type="ORF">L4923_25580</name>
</gene>
<dbReference type="EMBL" id="JAKREW010000041">
    <property type="protein sequence ID" value="MCG7508417.1"/>
    <property type="molecule type" value="Genomic_DNA"/>
</dbReference>
<protein>
    <submittedName>
        <fullName evidence="3">Uncharacterized protein</fullName>
    </submittedName>
</protein>
<dbReference type="RefSeq" id="WP_239369927.1">
    <property type="nucleotide sequence ID" value="NZ_JAKREW010000041.1"/>
</dbReference>
<reference evidence="3 4" key="1">
    <citation type="submission" date="2022-02" db="EMBL/GenBank/DDBJ databases">
        <title>Draft genome sequence of Mezorhizobium retamae strain IRAMC:0171 isolated from Retama raetam nodules.</title>
        <authorList>
            <person name="Bengaied R."/>
            <person name="Sbissi I."/>
            <person name="Huber K."/>
            <person name="Ghodbane F."/>
            <person name="Nouioui I."/>
            <person name="Tarhouni M."/>
            <person name="Gtari M."/>
        </authorList>
    </citation>
    <scope>NUCLEOTIDE SEQUENCE [LARGE SCALE GENOMIC DNA]</scope>
    <source>
        <strain evidence="3 4">IRAMC:0171</strain>
    </source>
</reference>